<reference evidence="2" key="1">
    <citation type="submission" date="2023-03" db="EMBL/GenBank/DDBJ databases">
        <title>Massive genome expansion in bonnet fungi (Mycena s.s.) driven by repeated elements and novel gene families across ecological guilds.</title>
        <authorList>
            <consortium name="Lawrence Berkeley National Laboratory"/>
            <person name="Harder C.B."/>
            <person name="Miyauchi S."/>
            <person name="Viragh M."/>
            <person name="Kuo A."/>
            <person name="Thoen E."/>
            <person name="Andreopoulos B."/>
            <person name="Lu D."/>
            <person name="Skrede I."/>
            <person name="Drula E."/>
            <person name="Henrissat B."/>
            <person name="Morin E."/>
            <person name="Kohler A."/>
            <person name="Barry K."/>
            <person name="LaButti K."/>
            <person name="Morin E."/>
            <person name="Salamov A."/>
            <person name="Lipzen A."/>
            <person name="Mereny Z."/>
            <person name="Hegedus B."/>
            <person name="Baldrian P."/>
            <person name="Stursova M."/>
            <person name="Weitz H."/>
            <person name="Taylor A."/>
            <person name="Grigoriev I.V."/>
            <person name="Nagy L.G."/>
            <person name="Martin F."/>
            <person name="Kauserud H."/>
        </authorList>
    </citation>
    <scope>NUCLEOTIDE SEQUENCE</scope>
    <source>
        <strain evidence="2">9144</strain>
    </source>
</reference>
<dbReference type="EMBL" id="JARJCW010000049">
    <property type="protein sequence ID" value="KAJ7203752.1"/>
    <property type="molecule type" value="Genomic_DNA"/>
</dbReference>
<sequence length="219" mass="23039">MDADGKDGAPTELHDAAPRAGGREWVSGTPAPRALLEADADTDTGMQIDQKGHARQASYAANGAGSNHCVPRCPHTTDVHTSPHDRHSHGHLHNCLRCRLHVPLRRPCRRVSLSCTAILEGTSLPSPLSIRSAALPTLLSAYDPCPNPNDHLHGPPAPKNDAAKTILEVGAIREAFGLDRLGPAAETSGSSLGQKGVWCRPGIACWGAGALGLRVPKIL</sequence>
<protein>
    <submittedName>
        <fullName evidence="2">Uncharacterized protein</fullName>
    </submittedName>
</protein>
<keyword evidence="3" id="KW-1185">Reference proteome</keyword>
<proteinExistence type="predicted"/>
<name>A0AAD6YBC5_9AGAR</name>
<comment type="caution">
    <text evidence="2">The sequence shown here is derived from an EMBL/GenBank/DDBJ whole genome shotgun (WGS) entry which is preliminary data.</text>
</comment>
<evidence type="ECO:0000313" key="3">
    <source>
        <dbReference type="Proteomes" id="UP001219525"/>
    </source>
</evidence>
<gene>
    <name evidence="2" type="ORF">GGX14DRAFT_569802</name>
</gene>
<dbReference type="Proteomes" id="UP001219525">
    <property type="component" value="Unassembled WGS sequence"/>
</dbReference>
<accession>A0AAD6YBC5</accession>
<organism evidence="2 3">
    <name type="scientific">Mycena pura</name>
    <dbReference type="NCBI Taxonomy" id="153505"/>
    <lineage>
        <taxon>Eukaryota</taxon>
        <taxon>Fungi</taxon>
        <taxon>Dikarya</taxon>
        <taxon>Basidiomycota</taxon>
        <taxon>Agaricomycotina</taxon>
        <taxon>Agaricomycetes</taxon>
        <taxon>Agaricomycetidae</taxon>
        <taxon>Agaricales</taxon>
        <taxon>Marasmiineae</taxon>
        <taxon>Mycenaceae</taxon>
        <taxon>Mycena</taxon>
    </lineage>
</organism>
<evidence type="ECO:0000313" key="2">
    <source>
        <dbReference type="EMBL" id="KAJ7203752.1"/>
    </source>
</evidence>
<evidence type="ECO:0000256" key="1">
    <source>
        <dbReference type="SAM" id="MobiDB-lite"/>
    </source>
</evidence>
<feature type="region of interest" description="Disordered" evidence="1">
    <location>
        <begin position="1"/>
        <end position="29"/>
    </location>
</feature>
<feature type="compositionally biased region" description="Basic and acidic residues" evidence="1">
    <location>
        <begin position="1"/>
        <end position="17"/>
    </location>
</feature>
<dbReference type="AlphaFoldDB" id="A0AAD6YBC5"/>